<dbReference type="Proteomes" id="UP000589620">
    <property type="component" value="Unassembled WGS sequence"/>
</dbReference>
<dbReference type="InterPro" id="IPR027417">
    <property type="entry name" value="P-loop_NTPase"/>
</dbReference>
<protein>
    <submittedName>
        <fullName evidence="6">S-DNA-T family DNA segregation ATPase FtsK/SpoIIIE</fullName>
    </submittedName>
</protein>
<dbReference type="InterPro" id="IPR023839">
    <property type="entry name" value="Firmicutes_EssC_C"/>
</dbReference>
<dbReference type="Pfam" id="PF01580">
    <property type="entry name" value="FtsK_SpoIIIE"/>
    <property type="match status" value="2"/>
</dbReference>
<dbReference type="EMBL" id="JACCBJ010000001">
    <property type="protein sequence ID" value="NYD74717.1"/>
    <property type="molecule type" value="Genomic_DNA"/>
</dbReference>
<evidence type="ECO:0000256" key="3">
    <source>
        <dbReference type="ARBA" id="ARBA00022840"/>
    </source>
</evidence>
<proteinExistence type="predicted"/>
<keyword evidence="3 4" id="KW-0067">ATP-binding</keyword>
<reference evidence="6 7" key="1">
    <citation type="submission" date="2020-07" db="EMBL/GenBank/DDBJ databases">
        <title>Sequencing the genomes of 1000 actinobacteria strains.</title>
        <authorList>
            <person name="Klenk H.-P."/>
        </authorList>
    </citation>
    <scope>NUCLEOTIDE SEQUENCE [LARGE SCALE GENOMIC DNA]</scope>
    <source>
        <strain evidence="6 7">DSM 23871</strain>
    </source>
</reference>
<keyword evidence="7" id="KW-1185">Reference proteome</keyword>
<dbReference type="NCBIfam" id="TIGR03928">
    <property type="entry name" value="T7_EssCb_Firm"/>
    <property type="match status" value="1"/>
</dbReference>
<organism evidence="6 7">
    <name type="scientific">Leifsonia soli</name>
    <dbReference type="NCBI Taxonomy" id="582665"/>
    <lineage>
        <taxon>Bacteria</taxon>
        <taxon>Bacillati</taxon>
        <taxon>Actinomycetota</taxon>
        <taxon>Actinomycetes</taxon>
        <taxon>Micrococcales</taxon>
        <taxon>Microbacteriaceae</taxon>
        <taxon>Leifsonia</taxon>
    </lineage>
</organism>
<name>A0A852T0N5_9MICO</name>
<dbReference type="InterPro" id="IPR002543">
    <property type="entry name" value="FtsK_dom"/>
</dbReference>
<feature type="domain" description="FtsK" evidence="5">
    <location>
        <begin position="1003"/>
        <end position="1190"/>
    </location>
</feature>
<gene>
    <name evidence="6" type="ORF">BJ963_002236</name>
</gene>
<dbReference type="SUPFAM" id="SSF52540">
    <property type="entry name" value="P-loop containing nucleoside triphosphate hydrolases"/>
    <property type="match status" value="2"/>
</dbReference>
<dbReference type="GO" id="GO:0003677">
    <property type="term" value="F:DNA binding"/>
    <property type="evidence" value="ECO:0007669"/>
    <property type="project" value="InterPro"/>
</dbReference>
<dbReference type="Gene3D" id="3.40.50.300">
    <property type="entry name" value="P-loop containing nucleotide triphosphate hydrolases"/>
    <property type="match status" value="3"/>
</dbReference>
<keyword evidence="2 4" id="KW-0547">Nucleotide-binding</keyword>
<comment type="caution">
    <text evidence="6">The sequence shown here is derived from an EMBL/GenBank/DDBJ whole genome shotgun (WGS) entry which is preliminary data.</text>
</comment>
<evidence type="ECO:0000256" key="4">
    <source>
        <dbReference type="PROSITE-ProRule" id="PRU00289"/>
    </source>
</evidence>
<dbReference type="PANTHER" id="PTHR22683">
    <property type="entry name" value="SPORULATION PROTEIN RELATED"/>
    <property type="match status" value="1"/>
</dbReference>
<dbReference type="InterPro" id="IPR050206">
    <property type="entry name" value="FtsK/SpoIIIE/SftA"/>
</dbReference>
<dbReference type="PANTHER" id="PTHR22683:SF1">
    <property type="entry name" value="TYPE VII SECRETION SYSTEM PROTEIN ESSC"/>
    <property type="match status" value="1"/>
</dbReference>
<feature type="binding site" evidence="4">
    <location>
        <begin position="1021"/>
        <end position="1028"/>
    </location>
    <ligand>
        <name>ATP</name>
        <dbReference type="ChEBI" id="CHEBI:30616"/>
    </ligand>
</feature>
<dbReference type="PROSITE" id="PS50901">
    <property type="entry name" value="FTSK"/>
    <property type="match status" value="2"/>
</dbReference>
<dbReference type="GO" id="GO:0005524">
    <property type="term" value="F:ATP binding"/>
    <property type="evidence" value="ECO:0007669"/>
    <property type="project" value="UniProtKB-UniRule"/>
</dbReference>
<keyword evidence="1" id="KW-0677">Repeat</keyword>
<dbReference type="CDD" id="cd01127">
    <property type="entry name" value="TrwB_TraG_TraD_VirD4"/>
    <property type="match status" value="1"/>
</dbReference>
<evidence type="ECO:0000259" key="5">
    <source>
        <dbReference type="PROSITE" id="PS50901"/>
    </source>
</evidence>
<sequence length="1489" mass="162607">MSAGTTVPFGEDVEEDEELRPVDDRLDPRTVLFTVYLLDEEFGRITLTTDRPSAVCDDLTLGVVGDRLFVNGGTVPAGVTEIDGRRLLVVDAHSATTRHLVFDRGASFLIGDSGSAGARVKNAGTVVVRGDELTLVPADDLMYFGARRVPAAGAVRRASVGDAVLTSEYLLEKRPDQWRLTSFADRVEFDQAAFLLQEQAAEFPPDFPDYRRSPRITMEPPSGTVRIRKIDPPEKPDKNSILKALLPPLGMVAVGVVTSVVSGRNPLLMMGMGILSLLTASFTLSQFIGERRERRKRDGARRDEYERYLLNVAASLSRNTSREREVLDYAAPSPAALVELADRYDPRIYERLPHNKDFLRVSLGTGDAPSAVAVTADVDERADGEDARRVIALAERFATQRGVPVPVNLRAQTVGLVGSGDTVTAAVQNLLFQAAVFHSYREVNLIALVTEESYRTDWRRWRFLPHVTLHGLNIRGLVHDARTRDLVLNSFAQILAQRRQSLRQAGRETPAFFPHYVFTVLDGSHLSGHGINEYLAEDLSELGVTVIWGTEDRKLLPETVTALVDYANRSAGTLVNDEGDYVDREFVPYETPDGLERALRRLSNLRHVEVQKNAVPTAVTFLELYGVTDVGDLGVGERWAAADTSKTLAVPLGLRGKDDIVELNLHERAHGPHGLVAGTTGSGKSEIVQSFLLSLAVNFAPEDVGFLPIDFKGGGMANLLAGLPHLLGSITNLDGAASARALASIQAELQKRQRLFAQFEVNHINGYTRLYKQGKAGGVRADGRAYPSKPLPHLFLVSDEFAELKANQPEFMDELVSTARIGRSLGVHLILATQKPSGVVNDQIWSNSRFKLALKVADVSDSNEIIKTPDAASIVEPGRAYLQVGNNEIYELFQSAWSGAAYEPERTDVETVDERIYLINGFGQYDLWTQDLSGDEAALESRPETVSELEAVVDHIAGVAREAGAVLPDRPWLPQLGSRIATPPVDAGPGIPLGLLDIPSRQSQEVYRFALDDAGHTAVFGSPGYGASTLLQTMVLNLARQKTPEQMQFLLLDIGTNGLLPLAPLPHVADIVTLEEEEKLQKAMDRIAAELADRRRRLRAAGVATQAQYEVKTGESLPTILNVVDGYDALAQDKRKEAIDTQLLQVLREGAALGVYLVLTANRPNSIRMNMSSTIPNTIALYLNDENEVATLFGRDRVVQSEILGRGQLQREIPTAIQFFLPCEGGDDAAVLDALEREVGAIGAAWTGVRPERIPMVPAELTVEAFGTVSERASRDTLFLGLNKSTAEPESFGLFEGKSLAVFPGTAKQAALIYPFVIDSLVNAVDPSDLVILDTHDALKPLLAVAECLYVGKAEVRRHAEAVKRAITDLVEHGTQKRRCIVLSGAIDVLDRLMLSPDQVRELLGTGSDTVQLILLDHVSKVSGSFSLIAPLKENVDRILFGGDLATQRFVENLPLAVRKQSLGKNVLYSLTDDELFQVVIPTAQRGEG</sequence>
<evidence type="ECO:0000313" key="6">
    <source>
        <dbReference type="EMBL" id="NYD74717.1"/>
    </source>
</evidence>
<feature type="domain" description="FtsK" evidence="5">
    <location>
        <begin position="658"/>
        <end position="863"/>
    </location>
</feature>
<accession>A0A852T0N5</accession>
<feature type="binding site" evidence="4">
    <location>
        <begin position="678"/>
        <end position="685"/>
    </location>
    <ligand>
        <name>ATP</name>
        <dbReference type="ChEBI" id="CHEBI:30616"/>
    </ligand>
</feature>
<evidence type="ECO:0000256" key="2">
    <source>
        <dbReference type="ARBA" id="ARBA00022741"/>
    </source>
</evidence>
<evidence type="ECO:0000313" key="7">
    <source>
        <dbReference type="Proteomes" id="UP000589620"/>
    </source>
</evidence>
<dbReference type="RefSeq" id="WP_179456663.1">
    <property type="nucleotide sequence ID" value="NZ_BAAAPX010000001.1"/>
</dbReference>
<evidence type="ECO:0000256" key="1">
    <source>
        <dbReference type="ARBA" id="ARBA00022737"/>
    </source>
</evidence>